<proteinExistence type="predicted"/>
<dbReference type="VEuPathDB" id="AmoebaDB:NAEGRDRAFT_54280"/>
<feature type="transmembrane region" description="Helical" evidence="1">
    <location>
        <begin position="86"/>
        <end position="108"/>
    </location>
</feature>
<sequence length="469" mass="52469">MTYHEKKESKGIKYSLISTIMVIIFIIMMAMNTFAYGKKEISTSSTPNTNIYYSLLNENGSISTNGTITPNPSTAMDWFWVIVKSIYFNAIMSGLFAGAVTIFVTVIIERFGPQIGGVIATLVSFICEMVPKLIYTKQPSAIVPALIGFAFDANRNYETDEENRRHVLIQQFFSVPIAVFCNITMMVVWKYGPTLLNWIISKIHNKKQHVNNKETFNSSGPAVSLEDHFKEHHDDHLELKEVDLNHDKENLVDQKVEETKPNKHELLKKIGKMLIVCFLSLIAWFVVAAVFVVVTKIVKLSDDILMGVSMGFYGLTIISSLIFNWKQPTTKPGPAKKVAWWLLLSRGILACVIICISVLMGGLKLTFISGMFSVFPVISLSSLISLWLSQGEIPTSNASSTMMVGSNSLPIFAAVMCVCLWYMNIALAFLVGYVASALVAVLCYAYLWWRKKVALSSMVDETKLDESKH</sequence>
<keyword evidence="1" id="KW-1133">Transmembrane helix</keyword>
<dbReference type="EMBL" id="GG738928">
    <property type="protein sequence ID" value="EFC36578.1"/>
    <property type="molecule type" value="Genomic_DNA"/>
</dbReference>
<keyword evidence="1" id="KW-0472">Membrane</keyword>
<dbReference type="InParanoid" id="D2W2V0"/>
<feature type="transmembrane region" description="Helical" evidence="1">
    <location>
        <begin position="367"/>
        <end position="388"/>
    </location>
</feature>
<feature type="transmembrane region" description="Helical" evidence="1">
    <location>
        <begin position="400"/>
        <end position="423"/>
    </location>
</feature>
<evidence type="ECO:0000313" key="2">
    <source>
        <dbReference type="EMBL" id="EFC36578.1"/>
    </source>
</evidence>
<reference evidence="2 3" key="1">
    <citation type="journal article" date="2010" name="Cell">
        <title>The genome of Naegleria gruberi illuminates early eukaryotic versatility.</title>
        <authorList>
            <person name="Fritz-Laylin L.K."/>
            <person name="Prochnik S.E."/>
            <person name="Ginger M.L."/>
            <person name="Dacks J.B."/>
            <person name="Carpenter M.L."/>
            <person name="Field M.C."/>
            <person name="Kuo A."/>
            <person name="Paredez A."/>
            <person name="Chapman J."/>
            <person name="Pham J."/>
            <person name="Shu S."/>
            <person name="Neupane R."/>
            <person name="Cipriano M."/>
            <person name="Mancuso J."/>
            <person name="Tu H."/>
            <person name="Salamov A."/>
            <person name="Lindquist E."/>
            <person name="Shapiro H."/>
            <person name="Lucas S."/>
            <person name="Grigoriev I.V."/>
            <person name="Cande W.Z."/>
            <person name="Fulton C."/>
            <person name="Rokhsar D.S."/>
            <person name="Dawson S.C."/>
        </authorList>
    </citation>
    <scope>NUCLEOTIDE SEQUENCE [LARGE SCALE GENOMIC DNA]</scope>
    <source>
        <strain evidence="2 3">NEG-M</strain>
    </source>
</reference>
<dbReference type="eggNOG" id="ENOG502SF34">
    <property type="taxonomic scope" value="Eukaryota"/>
</dbReference>
<dbReference type="GeneID" id="8856570"/>
<dbReference type="AlphaFoldDB" id="D2W2V0"/>
<dbReference type="RefSeq" id="XP_002669322.1">
    <property type="nucleotide sequence ID" value="XM_002669276.1"/>
</dbReference>
<feature type="transmembrane region" description="Helical" evidence="1">
    <location>
        <begin position="304"/>
        <end position="326"/>
    </location>
</feature>
<dbReference type="InterPro" id="IPR036259">
    <property type="entry name" value="MFS_trans_sf"/>
</dbReference>
<gene>
    <name evidence="2" type="ORF">NAEGRDRAFT_54280</name>
</gene>
<dbReference type="SUPFAM" id="SSF103473">
    <property type="entry name" value="MFS general substrate transporter"/>
    <property type="match status" value="1"/>
</dbReference>
<evidence type="ECO:0000313" key="3">
    <source>
        <dbReference type="Proteomes" id="UP000006671"/>
    </source>
</evidence>
<name>D2W2V0_NAEGR</name>
<protein>
    <submittedName>
        <fullName evidence="2">Predicted protein</fullName>
    </submittedName>
</protein>
<accession>D2W2V0</accession>
<evidence type="ECO:0000256" key="1">
    <source>
        <dbReference type="SAM" id="Phobius"/>
    </source>
</evidence>
<feature type="transmembrane region" description="Helical" evidence="1">
    <location>
        <begin position="338"/>
        <end position="361"/>
    </location>
</feature>
<dbReference type="KEGG" id="ngr:NAEGRDRAFT_54280"/>
<feature type="transmembrane region" description="Helical" evidence="1">
    <location>
        <begin position="12"/>
        <end position="35"/>
    </location>
</feature>
<dbReference type="OMA" id="SAYTILC"/>
<feature type="transmembrane region" description="Helical" evidence="1">
    <location>
        <begin position="168"/>
        <end position="189"/>
    </location>
</feature>
<dbReference type="OrthoDB" id="10262687at2759"/>
<feature type="transmembrane region" description="Helical" evidence="1">
    <location>
        <begin position="429"/>
        <end position="449"/>
    </location>
</feature>
<feature type="transmembrane region" description="Helical" evidence="1">
    <location>
        <begin position="273"/>
        <end position="298"/>
    </location>
</feature>
<organism evidence="3">
    <name type="scientific">Naegleria gruberi</name>
    <name type="common">Amoeba</name>
    <dbReference type="NCBI Taxonomy" id="5762"/>
    <lineage>
        <taxon>Eukaryota</taxon>
        <taxon>Discoba</taxon>
        <taxon>Heterolobosea</taxon>
        <taxon>Tetramitia</taxon>
        <taxon>Eutetramitia</taxon>
        <taxon>Vahlkampfiidae</taxon>
        <taxon>Naegleria</taxon>
    </lineage>
</organism>
<keyword evidence="3" id="KW-1185">Reference proteome</keyword>
<keyword evidence="1" id="KW-0812">Transmembrane</keyword>
<dbReference type="Proteomes" id="UP000006671">
    <property type="component" value="Unassembled WGS sequence"/>
</dbReference>